<accession>A0A923L4T5</accession>
<evidence type="ECO:0000313" key="2">
    <source>
        <dbReference type="EMBL" id="MBC5636479.1"/>
    </source>
</evidence>
<organism evidence="2 3">
    <name type="scientific">Ornithinibacillus hominis</name>
    <dbReference type="NCBI Taxonomy" id="2763055"/>
    <lineage>
        <taxon>Bacteria</taxon>
        <taxon>Bacillati</taxon>
        <taxon>Bacillota</taxon>
        <taxon>Bacilli</taxon>
        <taxon>Bacillales</taxon>
        <taxon>Bacillaceae</taxon>
        <taxon>Ornithinibacillus</taxon>
    </lineage>
</organism>
<dbReference type="EMBL" id="JACOOL010000004">
    <property type="protein sequence ID" value="MBC5636479.1"/>
    <property type="molecule type" value="Genomic_DNA"/>
</dbReference>
<name>A0A923L4T5_9BACI</name>
<reference evidence="2" key="1">
    <citation type="submission" date="2020-08" db="EMBL/GenBank/DDBJ databases">
        <title>Genome public.</title>
        <authorList>
            <person name="Liu C."/>
            <person name="Sun Q."/>
        </authorList>
    </citation>
    <scope>NUCLEOTIDE SEQUENCE</scope>
    <source>
        <strain evidence="2">BX22</strain>
    </source>
</reference>
<dbReference type="AlphaFoldDB" id="A0A923L4T5"/>
<proteinExistence type="predicted"/>
<dbReference type="Pfam" id="PF08378">
    <property type="entry name" value="NERD"/>
    <property type="match status" value="1"/>
</dbReference>
<feature type="domain" description="NERD" evidence="1">
    <location>
        <begin position="1"/>
        <end position="94"/>
    </location>
</feature>
<evidence type="ECO:0000259" key="1">
    <source>
        <dbReference type="PROSITE" id="PS50965"/>
    </source>
</evidence>
<protein>
    <submittedName>
        <fullName evidence="2">NERD domain-containing protein</fullName>
    </submittedName>
</protein>
<dbReference type="Proteomes" id="UP000637359">
    <property type="component" value="Unassembled WGS sequence"/>
</dbReference>
<gene>
    <name evidence="2" type="ORF">H8S33_06530</name>
</gene>
<keyword evidence="3" id="KW-1185">Reference proteome</keyword>
<evidence type="ECO:0000313" key="3">
    <source>
        <dbReference type="Proteomes" id="UP000637359"/>
    </source>
</evidence>
<dbReference type="PROSITE" id="PS50965">
    <property type="entry name" value="NERD"/>
    <property type="match status" value="1"/>
</dbReference>
<comment type="caution">
    <text evidence="2">The sequence shown here is derived from an EMBL/GenBank/DDBJ whole genome shotgun (WGS) entry which is preliminary data.</text>
</comment>
<dbReference type="InterPro" id="IPR011528">
    <property type="entry name" value="NERD"/>
</dbReference>
<sequence>MFHYLRIPDEYGYFQLDVFLLTRLYGVIIEVKNIYGTISFDDMGQMIRTANEIEEGFHNPLEQIAVQEYRLRKWLKQKRYSTNDRTLREKVIHEAQLLSKLEKIANKYEKTSLNTRQWNKLTEKLIEAHTEQKNDILNKYGIHREQLLKGVFCYACKLPSMVRIHGGWKCTQCGEMSPDAHMAAFKGYYLLHGNMVRNREAREFFSVTSPDIVKQLLQKGSFEKLGNGSATKYVMNADDWVKS</sequence>